<dbReference type="EMBL" id="CAJVQC010021638">
    <property type="protein sequence ID" value="CAG8714360.1"/>
    <property type="molecule type" value="Genomic_DNA"/>
</dbReference>
<evidence type="ECO:0000313" key="1">
    <source>
        <dbReference type="EMBL" id="CAG8714360.1"/>
    </source>
</evidence>
<accession>A0ACA9PK93</accession>
<feature type="non-terminal residue" evidence="1">
    <location>
        <position position="1"/>
    </location>
</feature>
<reference evidence="1" key="1">
    <citation type="submission" date="2021-06" db="EMBL/GenBank/DDBJ databases">
        <authorList>
            <person name="Kallberg Y."/>
            <person name="Tangrot J."/>
            <person name="Rosling A."/>
        </authorList>
    </citation>
    <scope>NUCLEOTIDE SEQUENCE</scope>
    <source>
        <strain evidence="1">MA461A</strain>
    </source>
</reference>
<organism evidence="1 2">
    <name type="scientific">Racocetra persica</name>
    <dbReference type="NCBI Taxonomy" id="160502"/>
    <lineage>
        <taxon>Eukaryota</taxon>
        <taxon>Fungi</taxon>
        <taxon>Fungi incertae sedis</taxon>
        <taxon>Mucoromycota</taxon>
        <taxon>Glomeromycotina</taxon>
        <taxon>Glomeromycetes</taxon>
        <taxon>Diversisporales</taxon>
        <taxon>Gigasporaceae</taxon>
        <taxon>Racocetra</taxon>
    </lineage>
</organism>
<evidence type="ECO:0000313" key="2">
    <source>
        <dbReference type="Proteomes" id="UP000789920"/>
    </source>
</evidence>
<dbReference type="Proteomes" id="UP000789920">
    <property type="component" value="Unassembled WGS sequence"/>
</dbReference>
<keyword evidence="2" id="KW-1185">Reference proteome</keyword>
<comment type="caution">
    <text evidence="1">The sequence shown here is derived from an EMBL/GenBank/DDBJ whole genome shotgun (WGS) entry which is preliminary data.</text>
</comment>
<feature type="non-terminal residue" evidence="1">
    <location>
        <position position="111"/>
    </location>
</feature>
<gene>
    <name evidence="1" type="ORF">RPERSI_LOCUS10775</name>
</gene>
<protein>
    <submittedName>
        <fullName evidence="1">31711_t:CDS:1</fullName>
    </submittedName>
</protein>
<proteinExistence type="predicted"/>
<sequence>VVSNQYIMMRFENAIDYFEQTSLQKDRNLDPDELSQFVSNKQIIIEFEVEANYFEQISLQRKDQSIDFDEYLYVQHIPNQHITVKFEKMFDKLEPILLQREEKEDLSIDFN</sequence>
<name>A0ACA9PK93_9GLOM</name>